<dbReference type="Proteomes" id="UP000002729">
    <property type="component" value="Unassembled WGS sequence"/>
</dbReference>
<dbReference type="GeneID" id="20226883"/>
<dbReference type="RefSeq" id="XP_009042510.1">
    <property type="nucleotide sequence ID" value="XM_009044262.1"/>
</dbReference>
<keyword evidence="3" id="KW-1185">Reference proteome</keyword>
<accession>F0YQ18</accession>
<evidence type="ECO:0000313" key="2">
    <source>
        <dbReference type="EMBL" id="EGB02792.1"/>
    </source>
</evidence>
<dbReference type="KEGG" id="aaf:AURANDRAFT_68564"/>
<sequence length="313" mass="33960">MRCQCALLLGLACVRGFGLRPTLHGRPGRTARASTPGEILFEAQREAMAVAAEEEGACFEGRVTALPAPSLAAKPKSKAKAKRRRGAGFAGATDAAGDAAAAAAASARWRALRKAGVLKIEGAIPRETAADLRAYVVDDLAAARAACAAAAEAGDAEARRENRRRFHSDVAERPLRSFLLTPLDEPRALATMEAKEGEAKADASLLSEVARYFKDQAFMCSKDEGLEVVFDDFVAQHSGAFADDALARTEGHSFEFTELHEEYLRLFEKATERVLEVCGGTRERWFLDAAMAALEYEAFYDTMVRAGERRRKK</sequence>
<dbReference type="Gene3D" id="1.20.1520.10">
    <property type="entry name" value="ADP-ribosylation factor-like 2-binding protein, domain"/>
    <property type="match status" value="1"/>
</dbReference>
<dbReference type="EMBL" id="GL833313">
    <property type="protein sequence ID" value="EGB02792.1"/>
    <property type="molecule type" value="Genomic_DNA"/>
</dbReference>
<dbReference type="InParanoid" id="F0YQ18"/>
<evidence type="ECO:0000313" key="3">
    <source>
        <dbReference type="Proteomes" id="UP000002729"/>
    </source>
</evidence>
<dbReference type="InterPro" id="IPR042541">
    <property type="entry name" value="BART_sf"/>
</dbReference>
<protein>
    <submittedName>
        <fullName evidence="2">Expressed protein</fullName>
    </submittedName>
</protein>
<reference evidence="2 3" key="1">
    <citation type="journal article" date="2011" name="Proc. Natl. Acad. Sci. U.S.A.">
        <title>Niche of harmful alga Aureococcus anophagefferens revealed through ecogenomics.</title>
        <authorList>
            <person name="Gobler C.J."/>
            <person name="Berry D.L."/>
            <person name="Dyhrman S.T."/>
            <person name="Wilhelm S.W."/>
            <person name="Salamov A."/>
            <person name="Lobanov A.V."/>
            <person name="Zhang Y."/>
            <person name="Collier J.L."/>
            <person name="Wurch L.L."/>
            <person name="Kustka A.B."/>
            <person name="Dill B.D."/>
            <person name="Shah M."/>
            <person name="VerBerkmoes N.C."/>
            <person name="Kuo A."/>
            <person name="Terry A."/>
            <person name="Pangilinan J."/>
            <person name="Lindquist E.A."/>
            <person name="Lucas S."/>
            <person name="Paulsen I.T."/>
            <person name="Hattenrath-Lehmann T.K."/>
            <person name="Talmage S.C."/>
            <person name="Walker E.A."/>
            <person name="Koch F."/>
            <person name="Burson A.M."/>
            <person name="Marcoval M.A."/>
            <person name="Tang Y.Z."/>
            <person name="Lecleir G.R."/>
            <person name="Coyne K.J."/>
            <person name="Berg G.M."/>
            <person name="Bertrand E.M."/>
            <person name="Saito M.A."/>
            <person name="Gladyshev V.N."/>
            <person name="Grigoriev I.V."/>
        </authorList>
    </citation>
    <scope>NUCLEOTIDE SEQUENCE [LARGE SCALE GENOMIC DNA]</scope>
    <source>
        <strain evidence="3">CCMP 1984</strain>
    </source>
</reference>
<feature type="chain" id="PRO_5003261218" evidence="1">
    <location>
        <begin position="17"/>
        <end position="313"/>
    </location>
</feature>
<name>F0YQ18_AURAN</name>
<dbReference type="OrthoDB" id="194107at2759"/>
<gene>
    <name evidence="2" type="ORF">AURANDRAFT_68564</name>
</gene>
<organism evidence="3">
    <name type="scientific">Aureococcus anophagefferens</name>
    <name type="common">Harmful bloom alga</name>
    <dbReference type="NCBI Taxonomy" id="44056"/>
    <lineage>
        <taxon>Eukaryota</taxon>
        <taxon>Sar</taxon>
        <taxon>Stramenopiles</taxon>
        <taxon>Ochrophyta</taxon>
        <taxon>Pelagophyceae</taxon>
        <taxon>Pelagomonadales</taxon>
        <taxon>Pelagomonadaceae</taxon>
        <taxon>Aureococcus</taxon>
    </lineage>
</organism>
<keyword evidence="1" id="KW-0732">Signal</keyword>
<proteinExistence type="predicted"/>
<evidence type="ECO:0000256" key="1">
    <source>
        <dbReference type="SAM" id="SignalP"/>
    </source>
</evidence>
<dbReference type="AlphaFoldDB" id="F0YQ18"/>
<feature type="signal peptide" evidence="1">
    <location>
        <begin position="1"/>
        <end position="16"/>
    </location>
</feature>